<evidence type="ECO:0000313" key="1">
    <source>
        <dbReference type="EMBL" id="MFO2476175.1"/>
    </source>
</evidence>
<reference evidence="1" key="1">
    <citation type="submission" date="2022-11" db="EMBL/GenBank/DDBJ databases">
        <title>Draft genome sequences of strains of Pseudomonas imrae sp. nov.</title>
        <authorList>
            <person name="Salva Serra F."/>
            <person name="Nimje P."/>
            <person name="Moore E.R.B."/>
            <person name="Marathe N.P."/>
        </authorList>
    </citation>
    <scope>NUCLEOTIDE SEQUENCE</scope>
    <source>
        <strain evidence="1">15FMM2</strain>
    </source>
</reference>
<name>A0ACC7P989_9PSED</name>
<sequence>MAIMALAAVLPMLGDLSKTIGDAAKSASPLGQVMNGLGGAKNQGVNFANPQDASKSPMKY</sequence>
<accession>A0ACC7P989</accession>
<evidence type="ECO:0000313" key="2">
    <source>
        <dbReference type="Proteomes" id="UP001637618"/>
    </source>
</evidence>
<gene>
    <name evidence="1" type="ORF">OOJ96_01980</name>
</gene>
<comment type="caution">
    <text evidence="1">The sequence shown here is derived from an EMBL/GenBank/DDBJ whole genome shotgun (WGS) entry which is preliminary data.</text>
</comment>
<keyword evidence="2" id="KW-1185">Reference proteome</keyword>
<dbReference type="EMBL" id="JAPEQY010000001">
    <property type="protein sequence ID" value="MFO2476175.1"/>
    <property type="molecule type" value="Genomic_DNA"/>
</dbReference>
<organism evidence="1 2">
    <name type="scientific">Pseudomonas imrae</name>
    <dbReference type="NCBI Taxonomy" id="2992837"/>
    <lineage>
        <taxon>Bacteria</taxon>
        <taxon>Pseudomonadati</taxon>
        <taxon>Pseudomonadota</taxon>
        <taxon>Gammaproteobacteria</taxon>
        <taxon>Pseudomonadales</taxon>
        <taxon>Pseudomonadaceae</taxon>
        <taxon>Pseudomonas</taxon>
    </lineage>
</organism>
<proteinExistence type="predicted"/>
<protein>
    <submittedName>
        <fullName evidence="1">Uncharacterized protein</fullName>
    </submittedName>
</protein>
<dbReference type="Proteomes" id="UP001637618">
    <property type="component" value="Unassembled WGS sequence"/>
</dbReference>